<dbReference type="InterPro" id="IPR003961">
    <property type="entry name" value="FN3_dom"/>
</dbReference>
<dbReference type="Gene3D" id="3.20.20.80">
    <property type="entry name" value="Glycosidases"/>
    <property type="match status" value="1"/>
</dbReference>
<feature type="region of interest" description="Disordered" evidence="9">
    <location>
        <begin position="1294"/>
        <end position="1322"/>
    </location>
</feature>
<gene>
    <name evidence="14" type="ORF">GCM10010276_23960</name>
</gene>
<evidence type="ECO:0000256" key="5">
    <source>
        <dbReference type="ARBA" id="ARBA00022801"/>
    </source>
</evidence>
<dbReference type="InterPro" id="IPR005084">
    <property type="entry name" value="CBM6"/>
</dbReference>
<dbReference type="InterPro" id="IPR012938">
    <property type="entry name" value="Glc/Sorbosone_DH"/>
</dbReference>
<dbReference type="SUPFAM" id="SSF49265">
    <property type="entry name" value="Fibronectin type III"/>
    <property type="match status" value="1"/>
</dbReference>
<evidence type="ECO:0000256" key="6">
    <source>
        <dbReference type="ARBA" id="ARBA00023295"/>
    </source>
</evidence>
<organism evidence="14 15">
    <name type="scientific">Streptomyces longisporus</name>
    <dbReference type="NCBI Taxonomy" id="1948"/>
    <lineage>
        <taxon>Bacteria</taxon>
        <taxon>Bacillati</taxon>
        <taxon>Actinomycetota</taxon>
        <taxon>Actinomycetes</taxon>
        <taxon>Kitasatosporales</taxon>
        <taxon>Streptomycetaceae</taxon>
        <taxon>Streptomyces</taxon>
    </lineage>
</organism>
<dbReference type="Gene3D" id="2.160.20.10">
    <property type="entry name" value="Single-stranded right-handed beta-helix, Pectin lyase-like"/>
    <property type="match status" value="1"/>
</dbReference>
<evidence type="ECO:0000313" key="14">
    <source>
        <dbReference type="EMBL" id="GAA2485347.1"/>
    </source>
</evidence>
<dbReference type="InterPro" id="IPR000743">
    <property type="entry name" value="Glyco_hydro_28"/>
</dbReference>
<dbReference type="InterPro" id="IPR000933">
    <property type="entry name" value="Glyco_hydro_29"/>
</dbReference>
<keyword evidence="4 10" id="KW-0732">Signal</keyword>
<dbReference type="InterPro" id="IPR057739">
    <property type="entry name" value="Glyco_hydro_29_N"/>
</dbReference>
<comment type="caution">
    <text evidence="14">The sequence shown here is derived from an EMBL/GenBank/DDBJ whole genome shotgun (WGS) entry which is preliminary data.</text>
</comment>
<dbReference type="CDD" id="cd00063">
    <property type="entry name" value="FN3"/>
    <property type="match status" value="2"/>
</dbReference>
<evidence type="ECO:0000256" key="4">
    <source>
        <dbReference type="ARBA" id="ARBA00022729"/>
    </source>
</evidence>
<evidence type="ECO:0000256" key="10">
    <source>
        <dbReference type="SAM" id="SignalP"/>
    </source>
</evidence>
<feature type="chain" id="PRO_5047047864" description="alpha-L-fucosidase" evidence="10">
    <location>
        <begin position="33"/>
        <end position="1730"/>
    </location>
</feature>
<proteinExistence type="inferred from homology"/>
<feature type="signal peptide" evidence="10">
    <location>
        <begin position="1"/>
        <end position="32"/>
    </location>
</feature>
<dbReference type="SUPFAM" id="SSF51126">
    <property type="entry name" value="Pectin lyase-like"/>
    <property type="match status" value="1"/>
</dbReference>
<dbReference type="InterPro" id="IPR000421">
    <property type="entry name" value="FA58C"/>
</dbReference>
<name>A0ABN3LNA9_STRLO</name>
<comment type="similarity">
    <text evidence="2 8">Belongs to the glycosyl hydrolase 28 family.</text>
</comment>
<feature type="compositionally biased region" description="Low complexity" evidence="9">
    <location>
        <begin position="1302"/>
        <end position="1317"/>
    </location>
</feature>
<dbReference type="InterPro" id="IPR011050">
    <property type="entry name" value="Pectin_lyase_fold/virulence"/>
</dbReference>
<dbReference type="SUPFAM" id="SSF51445">
    <property type="entry name" value="(Trans)glycosidases"/>
    <property type="match status" value="1"/>
</dbReference>
<accession>A0ABN3LNA9</accession>
<dbReference type="InterPro" id="IPR008979">
    <property type="entry name" value="Galactose-bd-like_sf"/>
</dbReference>
<feature type="domain" description="Fibronectin type-III" evidence="12">
    <location>
        <begin position="1314"/>
        <end position="1400"/>
    </location>
</feature>
<dbReference type="PANTHER" id="PTHR19328">
    <property type="entry name" value="HEDGEHOG-INTERACTING PROTEIN"/>
    <property type="match status" value="1"/>
</dbReference>
<dbReference type="InterPro" id="IPR036116">
    <property type="entry name" value="FN3_sf"/>
</dbReference>
<dbReference type="EC" id="3.2.1.51" evidence="3"/>
<evidence type="ECO:0000256" key="1">
    <source>
        <dbReference type="ARBA" id="ARBA00007951"/>
    </source>
</evidence>
<dbReference type="Gene3D" id="2.60.40.10">
    <property type="entry name" value="Immunoglobulins"/>
    <property type="match status" value="2"/>
</dbReference>
<dbReference type="Pfam" id="PF00041">
    <property type="entry name" value="fn3"/>
    <property type="match status" value="2"/>
</dbReference>
<dbReference type="InterPro" id="IPR013783">
    <property type="entry name" value="Ig-like_fold"/>
</dbReference>
<keyword evidence="7" id="KW-0119">Carbohydrate metabolism</keyword>
<reference evidence="14 15" key="1">
    <citation type="journal article" date="2019" name="Int. J. Syst. Evol. Microbiol.">
        <title>The Global Catalogue of Microorganisms (GCM) 10K type strain sequencing project: providing services to taxonomists for standard genome sequencing and annotation.</title>
        <authorList>
            <consortium name="The Broad Institute Genomics Platform"/>
            <consortium name="The Broad Institute Genome Sequencing Center for Infectious Disease"/>
            <person name="Wu L."/>
            <person name="Ma J."/>
        </authorList>
    </citation>
    <scope>NUCLEOTIDE SEQUENCE [LARGE SCALE GENOMIC DNA]</scope>
    <source>
        <strain evidence="14 15">JCM 4395</strain>
    </source>
</reference>
<keyword evidence="15" id="KW-1185">Reference proteome</keyword>
<dbReference type="Gene3D" id="2.60.120.260">
    <property type="entry name" value="Galactose-binding domain-like"/>
    <property type="match status" value="2"/>
</dbReference>
<dbReference type="InterPro" id="IPR011042">
    <property type="entry name" value="6-blade_b-propeller_TolB-like"/>
</dbReference>
<dbReference type="RefSeq" id="WP_344400131.1">
    <property type="nucleotide sequence ID" value="NZ_BAAASG010000007.1"/>
</dbReference>
<evidence type="ECO:0000256" key="2">
    <source>
        <dbReference type="ARBA" id="ARBA00008834"/>
    </source>
</evidence>
<keyword evidence="5 8" id="KW-0378">Hydrolase</keyword>
<dbReference type="SUPFAM" id="SSF49785">
    <property type="entry name" value="Galactose-binding domain-like"/>
    <property type="match status" value="2"/>
</dbReference>
<dbReference type="SMART" id="SM00606">
    <property type="entry name" value="CBD_IV"/>
    <property type="match status" value="1"/>
</dbReference>
<dbReference type="InterPro" id="IPR011041">
    <property type="entry name" value="Quinoprot_gluc/sorb_DH_b-prop"/>
</dbReference>
<dbReference type="Proteomes" id="UP001501777">
    <property type="component" value="Unassembled WGS sequence"/>
</dbReference>
<sequence>MRPPTAQRTGAAAIVFFVVAVVLGLAHPAALAAPHPTPHTAAVYDVRDYGARADGSANDTPAINKAITAASSASGGGTVRFPAGVYKSQNTIHMKSHVTLQLDKGATIQGSGADTYDKAEANPYDAYQDYGHSHFHDAMIYGDGLTDIGFVGQGVIDGMGDLITGNPKSGEADKIISLTRCDGLRIGDGLTLRRGGHFAALVNGCKNVTSDHLTIDTASDRDGWNVISTTDVTITNATIHANDDALVFKSDYALGAKLPNGHVRVSDSTLGARCCNALMFGSETCGDFSDYQFEKIRIDGADKSGLGMVSMDGAKISDVHYRDITMTNVHSPIMQKIGTRKRCGNHPGVGSISDITYDNITATGNSPSFSPTLWGETGHRINGVTFHDVHITVPGGHAPMSTSVPSNDPGDYNPKAIGTRPAYGWYLHNADHVQFADSSVEFAADDGRPAVIANAASDIRFTGFTAGRGSASPYDLGFQDVDGYCLSGVTLRVSSSGSTENCTNAVRPRDLENPRQDFLRNSVGGLFLHWGLRTAPAHTSCTAWENDVTSGGWTPQYWVNEAQKLHTQYLVLATFHSRLGYARPWPSKIPGSCSTKRDFLGELITAAKAKGMKVILYMTNDPQWHDEGGHEWLDSAAYSAYKGKNVDLTTNDGFGQFSYDNFFEVMDRYPELGGFWIDNDNSYWESHNLYQQIYDKRPNYTLSNNNEDTPIMDMISNEQKTGMTPAYDYPQAIYTAQPRLTEADFKLPSTGAWWYDGTDPVVDKKLTLGRLITNAGSSVKALMAETAQVNGRFPANQAAFNTFADSYLDPIWESLHDTEGGGYMYGGLGPGFWNDGAHGVTTISKSDPNLQYVHVLTPPSTSTLRIRDNGYRIASVTNLRTGKAVSWSQSGGVLTLSGLGDWDPYDTVFKVAAAGRQGILTGVKVTASASASGHAGSAAGDGNYLTYWDNDKTLPVSLTFDLGSARKVQYIGLNQREDSVAYARSDTEQSARIKDYKVYLSNDGTTWGSAVKTGRLPSHRGVQDIDLTAADARYVRLEVDTTWAASTDTTRYRRLRIDEAWIGTSYAAPAAALPRLSRGSALAGTDYQAEDAAISQGTVATNHTGYTGTGFVDYTNVKGSWVEFTVSAASAGTAALTLRYANGTATDRPMDLSVDGTVVASAVSFPATADWNTWATKTVDIPLTAGTHKIRATATTANGGPNLDRITLGTAPDTEAPTRPGQPACSAIGEDNLTLAWGASTDNVGVTAYDIYEHGNKISEAPGSSTSKALTGLTPDTTYNLTVIARDAAGNTSAASPVVDCTTKPSSDTTPPTKPGTLSASDVSANSAQLTWGASTDDKAVVAYDVRSDTTVYKTVTSGTSTTLTGLACNSPYTLNVVARDAAGNTSEPSNTVTFTTKACATDGGVPSSISTLSTGWTIPWGTYWMPDGQSALVTERDDFRVWKVTKDGTRTQVGTVPNAVTTNGEGGLLGVAVDPKWATNHYVYFMHTADEGNRVVRMTYDGTQLSDYRILLQGIKKNRYHNGGRLVFGPDGYLYVSTGEAQTPDLAQDKNSLNGKILRMTTDGKPAPGNPFGNYVYSLGHRNPQGLAFDRNGRLWEAEFGNSSKDELNLIKPGANYGWPICEGTCSTAGMSNPKATWNVSEASPSGIAIVRNVVYMASLRGERLWRIPINGDEESVGTPTAYYVGTYGRLRTVTKVPGADQLWLSTTNCDNNGNQPDGSDKLFRIDIS</sequence>
<evidence type="ECO:0000256" key="3">
    <source>
        <dbReference type="ARBA" id="ARBA00012662"/>
    </source>
</evidence>
<feature type="domain" description="F5/8 type C" evidence="11">
    <location>
        <begin position="912"/>
        <end position="1043"/>
    </location>
</feature>
<dbReference type="PROSITE" id="PS50853">
    <property type="entry name" value="FN3"/>
    <property type="match status" value="2"/>
</dbReference>
<comment type="similarity">
    <text evidence="1">Belongs to the glycosyl hydrolase 29 family.</text>
</comment>
<dbReference type="EMBL" id="BAAASG010000007">
    <property type="protein sequence ID" value="GAA2485347.1"/>
    <property type="molecule type" value="Genomic_DNA"/>
</dbReference>
<dbReference type="Pfam" id="PF07995">
    <property type="entry name" value="GSDH"/>
    <property type="match status" value="1"/>
</dbReference>
<dbReference type="Gene3D" id="2.120.10.30">
    <property type="entry name" value="TolB, C-terminal domain"/>
    <property type="match status" value="1"/>
</dbReference>
<dbReference type="Pfam" id="PF01120">
    <property type="entry name" value="Alpha_L_fucos"/>
    <property type="match status" value="1"/>
</dbReference>
<dbReference type="InterPro" id="IPR012334">
    <property type="entry name" value="Pectin_lyas_fold"/>
</dbReference>
<keyword evidence="6 8" id="KW-0326">Glycosidase</keyword>
<dbReference type="SMART" id="SM00812">
    <property type="entry name" value="Alpha_L_fucos"/>
    <property type="match status" value="1"/>
</dbReference>
<dbReference type="Pfam" id="PF03422">
    <property type="entry name" value="CBM_6"/>
    <property type="match status" value="1"/>
</dbReference>
<evidence type="ECO:0000256" key="9">
    <source>
        <dbReference type="SAM" id="MobiDB-lite"/>
    </source>
</evidence>
<dbReference type="PROSITE" id="PS51175">
    <property type="entry name" value="CBM6"/>
    <property type="match status" value="1"/>
</dbReference>
<dbReference type="CDD" id="cd04082">
    <property type="entry name" value="CBM35_pectate_lyase-like"/>
    <property type="match status" value="1"/>
</dbReference>
<dbReference type="Pfam" id="PF00295">
    <property type="entry name" value="Glyco_hydro_28"/>
    <property type="match status" value="1"/>
</dbReference>
<dbReference type="Pfam" id="PF00754">
    <property type="entry name" value="F5_F8_type_C"/>
    <property type="match status" value="1"/>
</dbReference>
<dbReference type="PANTHER" id="PTHR19328:SF13">
    <property type="entry name" value="HIPL1 PROTEIN"/>
    <property type="match status" value="1"/>
</dbReference>
<evidence type="ECO:0000259" key="11">
    <source>
        <dbReference type="PROSITE" id="PS50022"/>
    </source>
</evidence>
<dbReference type="SMART" id="SM00060">
    <property type="entry name" value="FN3"/>
    <property type="match status" value="2"/>
</dbReference>
<feature type="domain" description="Fibronectin type-III" evidence="12">
    <location>
        <begin position="1219"/>
        <end position="1306"/>
    </location>
</feature>
<dbReference type="PROSITE" id="PS50022">
    <property type="entry name" value="FA58C_3"/>
    <property type="match status" value="1"/>
</dbReference>
<dbReference type="InterPro" id="IPR006584">
    <property type="entry name" value="Cellulose-bd_IV"/>
</dbReference>
<evidence type="ECO:0000256" key="7">
    <source>
        <dbReference type="ARBA" id="ARBA00023326"/>
    </source>
</evidence>
<dbReference type="InterPro" id="IPR017853">
    <property type="entry name" value="GH"/>
</dbReference>
<evidence type="ECO:0000259" key="13">
    <source>
        <dbReference type="PROSITE" id="PS51175"/>
    </source>
</evidence>
<evidence type="ECO:0000259" key="12">
    <source>
        <dbReference type="PROSITE" id="PS50853"/>
    </source>
</evidence>
<keyword evidence="7" id="KW-0624">Polysaccharide degradation</keyword>
<dbReference type="SUPFAM" id="SSF50952">
    <property type="entry name" value="Soluble quinoprotein glucose dehydrogenase"/>
    <property type="match status" value="1"/>
</dbReference>
<evidence type="ECO:0000256" key="8">
    <source>
        <dbReference type="RuleBase" id="RU361169"/>
    </source>
</evidence>
<protein>
    <recommendedName>
        <fullName evidence="3">alpha-L-fucosidase</fullName>
        <ecNumber evidence="3">3.2.1.51</ecNumber>
    </recommendedName>
</protein>
<feature type="domain" description="CBM6" evidence="13">
    <location>
        <begin position="1085"/>
        <end position="1209"/>
    </location>
</feature>
<evidence type="ECO:0000313" key="15">
    <source>
        <dbReference type="Proteomes" id="UP001501777"/>
    </source>
</evidence>